<sequence length="612" mass="68939">MVQYVRISINETLKNECKSCNKEINFIRYQNEYTNNQAVIEKARDIDDNKLIEDEKLEEFLEEHENVIFTSTVIGEPSGEPLGEPFEASCMKSSQIEPKINILSNQVVQEGYTNICKSNSEVVQQKHDTLHDNQKDNLLRESPTDLNMIQSTPSKWSTPKYQRLEKTKRKRLNQIKNQTSITSDFAVIEEDLKEVIVFPKEEKRGMKMTLNPILDLNEFLNSMINEAVENALEDVLKSTRELGVIVEDLSACYTAIPLIKSPEDEEDVLIDDKMIDTSNGNSIDANRLQNFTSLPIKETGDNDLIDTNSDMRKDLSDISSAGIIDGLIMTSYDDKMADKIIEEGPYVTVGNKSKLYFSLAAGMMSKFLHEDIIYLESNFTHEPQHSILDPDTTSPTSMIFTVLILTISSCGIFTSLLLLYGLYTDKRTLLIPWVATVTVFIMVDVGHCIYIFIDHTLKINPLSAIVFTFDFFVGSLNVYALLCVISQYQELRAGRGRACDEQNQRIPSIHYSTQGTATSFASTRKPVTYLETRPTPTQSPTGTGPRTSLATDEASPTTTTTRLGPRKSVKFEHPSQLLEPWTVEMKSPTLTRGTDTAPLIEPTSELKSKPRL</sequence>
<evidence type="ECO:0000313" key="4">
    <source>
        <dbReference type="Proteomes" id="UP001353858"/>
    </source>
</evidence>
<keyword evidence="2" id="KW-0472">Membrane</keyword>
<reference evidence="4" key="1">
    <citation type="submission" date="2023-01" db="EMBL/GenBank/DDBJ databases">
        <title>Key to firefly adult light organ development and bioluminescence: homeobox transcription factors regulate luciferase expression and transportation to peroxisome.</title>
        <authorList>
            <person name="Fu X."/>
        </authorList>
    </citation>
    <scope>NUCLEOTIDE SEQUENCE [LARGE SCALE GENOMIC DNA]</scope>
</reference>
<keyword evidence="2" id="KW-1133">Transmembrane helix</keyword>
<feature type="transmembrane region" description="Helical" evidence="2">
    <location>
        <begin position="465"/>
        <end position="485"/>
    </location>
</feature>
<feature type="region of interest" description="Disordered" evidence="1">
    <location>
        <begin position="582"/>
        <end position="612"/>
    </location>
</feature>
<feature type="transmembrane region" description="Helical" evidence="2">
    <location>
        <begin position="430"/>
        <end position="453"/>
    </location>
</feature>
<evidence type="ECO:0000256" key="2">
    <source>
        <dbReference type="SAM" id="Phobius"/>
    </source>
</evidence>
<dbReference type="Proteomes" id="UP001353858">
    <property type="component" value="Unassembled WGS sequence"/>
</dbReference>
<evidence type="ECO:0000313" key="3">
    <source>
        <dbReference type="EMBL" id="KAK4877581.1"/>
    </source>
</evidence>
<gene>
    <name evidence="3" type="ORF">RN001_010087</name>
</gene>
<keyword evidence="4" id="KW-1185">Reference proteome</keyword>
<name>A0AAN7P9H7_9COLE</name>
<feature type="region of interest" description="Disordered" evidence="1">
    <location>
        <begin position="530"/>
        <end position="567"/>
    </location>
</feature>
<dbReference type="Pfam" id="PF15860">
    <property type="entry name" value="DUF4728"/>
    <property type="match status" value="1"/>
</dbReference>
<dbReference type="InterPro" id="IPR031720">
    <property type="entry name" value="DUF4728"/>
</dbReference>
<protein>
    <submittedName>
        <fullName evidence="3">Uncharacterized protein</fullName>
    </submittedName>
</protein>
<keyword evidence="2" id="KW-0812">Transmembrane</keyword>
<dbReference type="PANTHER" id="PTHR36694">
    <property type="entry name" value="PASIFLORA 1, ISOFORM A-RELATED"/>
    <property type="match status" value="1"/>
</dbReference>
<feature type="compositionally biased region" description="Low complexity" evidence="1">
    <location>
        <begin position="532"/>
        <end position="548"/>
    </location>
</feature>
<organism evidence="3 4">
    <name type="scientific">Aquatica leii</name>
    <dbReference type="NCBI Taxonomy" id="1421715"/>
    <lineage>
        <taxon>Eukaryota</taxon>
        <taxon>Metazoa</taxon>
        <taxon>Ecdysozoa</taxon>
        <taxon>Arthropoda</taxon>
        <taxon>Hexapoda</taxon>
        <taxon>Insecta</taxon>
        <taxon>Pterygota</taxon>
        <taxon>Neoptera</taxon>
        <taxon>Endopterygota</taxon>
        <taxon>Coleoptera</taxon>
        <taxon>Polyphaga</taxon>
        <taxon>Elateriformia</taxon>
        <taxon>Elateroidea</taxon>
        <taxon>Lampyridae</taxon>
        <taxon>Luciolinae</taxon>
        <taxon>Aquatica</taxon>
    </lineage>
</organism>
<dbReference type="AlphaFoldDB" id="A0AAN7P9H7"/>
<dbReference type="EMBL" id="JARPUR010000004">
    <property type="protein sequence ID" value="KAK4877581.1"/>
    <property type="molecule type" value="Genomic_DNA"/>
</dbReference>
<feature type="transmembrane region" description="Helical" evidence="2">
    <location>
        <begin position="398"/>
        <end position="423"/>
    </location>
</feature>
<evidence type="ECO:0000256" key="1">
    <source>
        <dbReference type="SAM" id="MobiDB-lite"/>
    </source>
</evidence>
<comment type="caution">
    <text evidence="3">The sequence shown here is derived from an EMBL/GenBank/DDBJ whole genome shotgun (WGS) entry which is preliminary data.</text>
</comment>
<dbReference type="PANTHER" id="PTHR36694:SF11">
    <property type="entry name" value="LP21121P-RELATED"/>
    <property type="match status" value="1"/>
</dbReference>
<accession>A0AAN7P9H7</accession>
<proteinExistence type="predicted"/>